<comment type="subcellular location">
    <subcellularLocation>
        <location evidence="2">Cytoplasm</location>
        <location evidence="2">Cytoskeleton</location>
    </subcellularLocation>
</comment>
<keyword evidence="6" id="KW-0493">Microtubule</keyword>
<dbReference type="Proteomes" id="UP000663887">
    <property type="component" value="Unassembled WGS sequence"/>
</dbReference>
<dbReference type="PANTHER" id="PTHR36527">
    <property type="entry name" value="OS01G0282866 PROTEIN"/>
    <property type="match status" value="1"/>
</dbReference>
<protein>
    <submittedName>
        <fullName evidence="11">Uncharacterized protein</fullName>
    </submittedName>
</protein>
<evidence type="ECO:0000256" key="9">
    <source>
        <dbReference type="ARBA" id="ARBA00023212"/>
    </source>
</evidence>
<keyword evidence="7" id="KW-0547">Nucleotide-binding</keyword>
<dbReference type="PRINTS" id="PR01163">
    <property type="entry name" value="BETATUBULIN"/>
</dbReference>
<evidence type="ECO:0000256" key="2">
    <source>
        <dbReference type="ARBA" id="ARBA00004245"/>
    </source>
</evidence>
<dbReference type="GO" id="GO:0005874">
    <property type="term" value="C:microtubule"/>
    <property type="evidence" value="ECO:0007669"/>
    <property type="project" value="UniProtKB-KW"/>
</dbReference>
<evidence type="ECO:0000256" key="8">
    <source>
        <dbReference type="ARBA" id="ARBA00023134"/>
    </source>
</evidence>
<dbReference type="GO" id="GO:0005200">
    <property type="term" value="F:structural constituent of cytoskeleton"/>
    <property type="evidence" value="ECO:0007669"/>
    <property type="project" value="InterPro"/>
</dbReference>
<dbReference type="SUPFAM" id="SSF55307">
    <property type="entry name" value="Tubulin C-terminal domain-like"/>
    <property type="match status" value="1"/>
</dbReference>
<proteinExistence type="inferred from homology"/>
<dbReference type="InterPro" id="IPR023123">
    <property type="entry name" value="Tubulin_C"/>
</dbReference>
<evidence type="ECO:0000256" key="7">
    <source>
        <dbReference type="ARBA" id="ARBA00022741"/>
    </source>
</evidence>
<comment type="subunit">
    <text evidence="4">Dimer of alpha and beta chains. A typical microtubule is a hollow water-filled tube with an outer diameter of 25 nm and an inner diameter of 15 nM. Alpha-beta heterodimers associate head-to-tail to form protofilaments running lengthwise along the microtubule wall with the beta-tubulin subunit facing the microtubule plus end conferring a structural polarity. Microtubules usually have 13 protofilaments but different protofilament numbers can be found in some organisms and specialized cells.</text>
</comment>
<evidence type="ECO:0000256" key="1">
    <source>
        <dbReference type="ARBA" id="ARBA00001946"/>
    </source>
</evidence>
<evidence type="ECO:0000313" key="11">
    <source>
        <dbReference type="EMBL" id="CAF2050143.1"/>
    </source>
</evidence>
<sequence length="82" mass="10066">MEQLFKRISELFSAMFRWKVFLHYYGEGVDEIELTEAESNMNDLISEYQQYQDLTCEGQYIFDSLKYVFADDECIVFRRRWH</sequence>
<evidence type="ECO:0000313" key="12">
    <source>
        <dbReference type="Proteomes" id="UP000663887"/>
    </source>
</evidence>
<keyword evidence="5" id="KW-0963">Cytoplasm</keyword>
<comment type="function">
    <text evidence="10">Tubulin is the major constituent of microtubules, a cylinder consisting of laterally associated linear protofilaments composed of alpha- and beta-tubulin heterodimers. Microtubules grow by the addition of GTP-tubulin dimers to the microtubule end, where a stabilizing cap forms. Below the cap, tubulin dimers are in GDP-bound state, owing to GTPase activity of alpha-tubulin.</text>
</comment>
<dbReference type="InterPro" id="IPR008280">
    <property type="entry name" value="Tub_FtsZ_C"/>
</dbReference>
<name>A0A816PM29_9BILA</name>
<evidence type="ECO:0000256" key="6">
    <source>
        <dbReference type="ARBA" id="ARBA00022701"/>
    </source>
</evidence>
<dbReference type="GO" id="GO:0007017">
    <property type="term" value="P:microtubule-based process"/>
    <property type="evidence" value="ECO:0007669"/>
    <property type="project" value="InterPro"/>
</dbReference>
<keyword evidence="9" id="KW-0206">Cytoskeleton</keyword>
<dbReference type="PANTHER" id="PTHR36527:SF3">
    <property type="entry name" value="OS01G0282866 PROTEIN"/>
    <property type="match status" value="1"/>
</dbReference>
<dbReference type="EMBL" id="CAJNRG010002667">
    <property type="protein sequence ID" value="CAF2050143.1"/>
    <property type="molecule type" value="Genomic_DNA"/>
</dbReference>
<comment type="cofactor">
    <cofactor evidence="1">
        <name>Mg(2+)</name>
        <dbReference type="ChEBI" id="CHEBI:18420"/>
    </cofactor>
</comment>
<evidence type="ECO:0000256" key="5">
    <source>
        <dbReference type="ARBA" id="ARBA00022490"/>
    </source>
</evidence>
<dbReference type="Gene3D" id="1.10.287.600">
    <property type="entry name" value="Helix hairpin bin"/>
    <property type="match status" value="1"/>
</dbReference>
<gene>
    <name evidence="11" type="ORF">XDN619_LOCUS8370</name>
</gene>
<dbReference type="AlphaFoldDB" id="A0A816PM29"/>
<dbReference type="InterPro" id="IPR002453">
    <property type="entry name" value="Beta_tubulin"/>
</dbReference>
<evidence type="ECO:0000256" key="3">
    <source>
        <dbReference type="ARBA" id="ARBA00009636"/>
    </source>
</evidence>
<comment type="caution">
    <text evidence="11">The sequence shown here is derived from an EMBL/GenBank/DDBJ whole genome shotgun (WGS) entry which is preliminary data.</text>
</comment>
<reference evidence="11" key="1">
    <citation type="submission" date="2021-02" db="EMBL/GenBank/DDBJ databases">
        <authorList>
            <person name="Nowell W R."/>
        </authorList>
    </citation>
    <scope>NUCLEOTIDE SEQUENCE</scope>
</reference>
<dbReference type="FunFam" id="1.10.287.600:FF:000013">
    <property type="entry name" value="Tubulin beta chain"/>
    <property type="match status" value="1"/>
</dbReference>
<keyword evidence="8" id="KW-0342">GTP-binding</keyword>
<organism evidence="11 12">
    <name type="scientific">Rotaria magnacalcarata</name>
    <dbReference type="NCBI Taxonomy" id="392030"/>
    <lineage>
        <taxon>Eukaryota</taxon>
        <taxon>Metazoa</taxon>
        <taxon>Spiralia</taxon>
        <taxon>Gnathifera</taxon>
        <taxon>Rotifera</taxon>
        <taxon>Eurotatoria</taxon>
        <taxon>Bdelloidea</taxon>
        <taxon>Philodinida</taxon>
        <taxon>Philodinidae</taxon>
        <taxon>Rotaria</taxon>
    </lineage>
</organism>
<evidence type="ECO:0000256" key="4">
    <source>
        <dbReference type="ARBA" id="ARBA00011747"/>
    </source>
</evidence>
<comment type="similarity">
    <text evidence="3">Belongs to the tubulin family.</text>
</comment>
<dbReference type="GO" id="GO:0003924">
    <property type="term" value="F:GTPase activity"/>
    <property type="evidence" value="ECO:0007669"/>
    <property type="project" value="InterPro"/>
</dbReference>
<dbReference type="GO" id="GO:0005525">
    <property type="term" value="F:GTP binding"/>
    <property type="evidence" value="ECO:0007669"/>
    <property type="project" value="UniProtKB-KW"/>
</dbReference>
<accession>A0A816PM29</accession>
<evidence type="ECO:0000256" key="10">
    <source>
        <dbReference type="ARBA" id="ARBA00034296"/>
    </source>
</evidence>